<comment type="similarity">
    <text evidence="2 12">Belongs to the CybS family.</text>
</comment>
<feature type="binding site" evidence="10">
    <location>
        <position position="118"/>
    </location>
    <ligand>
        <name>a ubiquinone</name>
        <dbReference type="ChEBI" id="CHEBI:16389"/>
        <note>ligand shared with IP/SDHB</note>
    </ligand>
</feature>
<dbReference type="Proteomes" id="UP000186136">
    <property type="component" value="Unassembled WGS sequence"/>
</dbReference>
<reference evidence="13 14" key="1">
    <citation type="submission" date="2016-08" db="EMBL/GenBank/DDBJ databases">
        <title>Whole genome shotgun sequence of Pichia membranifaciens KS47-1.</title>
        <authorList>
            <person name="Konishi M."/>
            <person name="Ishida M."/>
            <person name="Arakawa T."/>
            <person name="Kato Y."/>
            <person name="Horiuchi J."/>
        </authorList>
    </citation>
    <scope>NUCLEOTIDE SEQUENCE [LARGE SCALE GENOMIC DNA]</scope>
    <source>
        <strain evidence="13 14">KS47-1</strain>
    </source>
</reference>
<accession>A0A1Q2YCM4</accession>
<dbReference type="PANTHER" id="PTHR13337">
    <property type="entry name" value="SUCCINATE DEHYDROGENASE"/>
    <property type="match status" value="1"/>
</dbReference>
<dbReference type="CDD" id="cd03496">
    <property type="entry name" value="SQR_TypeC_CybS"/>
    <property type="match status" value="1"/>
</dbReference>
<dbReference type="GO" id="GO:0005743">
    <property type="term" value="C:mitochondrial inner membrane"/>
    <property type="evidence" value="ECO:0007669"/>
    <property type="project" value="UniProtKB-SubCell"/>
</dbReference>
<dbReference type="GO" id="GO:0098796">
    <property type="term" value="C:membrane protein complex"/>
    <property type="evidence" value="ECO:0007669"/>
    <property type="project" value="UniProtKB-ARBA"/>
</dbReference>
<keyword evidence="9 12" id="KW-0472">Membrane</keyword>
<name>A0A1Q2YCM4_9ASCO</name>
<keyword evidence="4 12" id="KW-0812">Transmembrane</keyword>
<comment type="caution">
    <text evidence="13">The sequence shown here is derived from an EMBL/GenBank/DDBJ whole genome shotgun (WGS) entry which is preliminary data.</text>
</comment>
<evidence type="ECO:0000256" key="1">
    <source>
        <dbReference type="ARBA" id="ARBA00004448"/>
    </source>
</evidence>
<evidence type="ECO:0000256" key="11">
    <source>
        <dbReference type="PIRSR" id="PIRSR607992-2"/>
    </source>
</evidence>
<evidence type="ECO:0000256" key="10">
    <source>
        <dbReference type="PIRSR" id="PIRSR607992-1"/>
    </source>
</evidence>
<dbReference type="PANTHER" id="PTHR13337:SF2">
    <property type="entry name" value="SUCCINATE DEHYDROGENASE [UBIQUINONE] CYTOCHROME B SMALL SUBUNIT, MITOCHONDRIAL"/>
    <property type="match status" value="1"/>
</dbReference>
<dbReference type="GO" id="GO:0006121">
    <property type="term" value="P:mitochondrial electron transport, succinate to ubiquinone"/>
    <property type="evidence" value="ECO:0007669"/>
    <property type="project" value="TreeGrafter"/>
</dbReference>
<feature type="binding site" description="axial binding residue" evidence="11">
    <location>
        <position position="106"/>
    </location>
    <ligand>
        <name>heme b</name>
        <dbReference type="ChEBI" id="CHEBI:60344"/>
        <note>ligand shared with SDHC</note>
    </ligand>
    <ligandPart>
        <name>Fe</name>
        <dbReference type="ChEBI" id="CHEBI:18248"/>
    </ligandPart>
</feature>
<evidence type="ECO:0000256" key="4">
    <source>
        <dbReference type="ARBA" id="ARBA00022692"/>
    </source>
</evidence>
<keyword evidence="3" id="KW-0813">Transport</keyword>
<sequence length="166" mass="18687">MFTAGLLRPRIISSPRFPSFVRSFSLKPRLPKLPNLKLTPDAPGNVIGTVNDAYVPPPTEFSEGSFHWAYERLVILAMTPLVVFPFVAGVDYPLIDATLGVLIAVHSRYGFQSCIIDYIPLRKFGNWHKLAMFFLNIGTCLSVYGIYLLETEENGICDLVKRIWHA</sequence>
<evidence type="ECO:0000256" key="3">
    <source>
        <dbReference type="ARBA" id="ARBA00022448"/>
    </source>
</evidence>
<dbReference type="InterPro" id="IPR034804">
    <property type="entry name" value="SQR/QFR_C/D"/>
</dbReference>
<dbReference type="OrthoDB" id="18577at2759"/>
<keyword evidence="11" id="KW-0408">Iron</keyword>
<dbReference type="GO" id="GO:0046872">
    <property type="term" value="F:metal ion binding"/>
    <property type="evidence" value="ECO:0007669"/>
    <property type="project" value="UniProtKB-KW"/>
</dbReference>
<evidence type="ECO:0000256" key="2">
    <source>
        <dbReference type="ARBA" id="ARBA00007294"/>
    </source>
</evidence>
<dbReference type="EMBL" id="BDGI01000028">
    <property type="protein sequence ID" value="GAV27290.1"/>
    <property type="molecule type" value="Genomic_DNA"/>
</dbReference>
<dbReference type="GO" id="GO:0048039">
    <property type="term" value="F:ubiquinone binding"/>
    <property type="evidence" value="ECO:0007669"/>
    <property type="project" value="TreeGrafter"/>
</dbReference>
<dbReference type="InterPro" id="IPR007992">
    <property type="entry name" value="CybS"/>
</dbReference>
<dbReference type="AlphaFoldDB" id="A0A1Q2YCM4"/>
<keyword evidence="6 12" id="KW-0809">Transit peptide</keyword>
<dbReference type="FunFam" id="1.20.1300.10:FF:000007">
    <property type="entry name" value="Succinate dehydrogenase [ubiquinone] cytochrome b small subunit"/>
    <property type="match status" value="1"/>
</dbReference>
<evidence type="ECO:0000256" key="6">
    <source>
        <dbReference type="ARBA" id="ARBA00022946"/>
    </source>
</evidence>
<keyword evidence="5 12" id="KW-0999">Mitochondrion inner membrane</keyword>
<dbReference type="Gene3D" id="1.20.1300.10">
    <property type="entry name" value="Fumarate reductase/succinate dehydrogenase, transmembrane subunit"/>
    <property type="match status" value="1"/>
</dbReference>
<comment type="caution">
    <text evidence="12">Lacks conserved residue(s) required for the propagation of feature annotation.</text>
</comment>
<gene>
    <name evidence="13" type="ORF">PMKS-000754</name>
</gene>
<dbReference type="Pfam" id="PF05328">
    <property type="entry name" value="CybS"/>
    <property type="match status" value="1"/>
</dbReference>
<comment type="subcellular location">
    <subcellularLocation>
        <location evidence="1 12">Mitochondrion inner membrane</location>
        <topology evidence="1 12">Multi-pass membrane protein</topology>
    </subcellularLocation>
</comment>
<evidence type="ECO:0000256" key="7">
    <source>
        <dbReference type="ARBA" id="ARBA00022989"/>
    </source>
</evidence>
<evidence type="ECO:0000256" key="9">
    <source>
        <dbReference type="ARBA" id="ARBA00023136"/>
    </source>
</evidence>
<evidence type="ECO:0000256" key="12">
    <source>
        <dbReference type="RuleBase" id="RU364031"/>
    </source>
</evidence>
<protein>
    <recommendedName>
        <fullName evidence="12">Succinate dehydrogenase [ubiquinone] cytochrome b small subunit</fullName>
    </recommendedName>
</protein>
<keyword evidence="14" id="KW-1185">Reference proteome</keyword>
<keyword evidence="11" id="KW-0479">Metal-binding</keyword>
<proteinExistence type="inferred from homology"/>
<keyword evidence="8 12" id="KW-0496">Mitochondrion</keyword>
<feature type="transmembrane region" description="Helical" evidence="12">
    <location>
        <begin position="130"/>
        <end position="149"/>
    </location>
</feature>
<dbReference type="GO" id="GO:0020037">
    <property type="term" value="F:heme binding"/>
    <property type="evidence" value="ECO:0007669"/>
    <property type="project" value="TreeGrafter"/>
</dbReference>
<evidence type="ECO:0000313" key="13">
    <source>
        <dbReference type="EMBL" id="GAV27290.1"/>
    </source>
</evidence>
<evidence type="ECO:0000313" key="14">
    <source>
        <dbReference type="Proteomes" id="UP000186136"/>
    </source>
</evidence>
<dbReference type="GO" id="GO:0006099">
    <property type="term" value="P:tricarboxylic acid cycle"/>
    <property type="evidence" value="ECO:0007669"/>
    <property type="project" value="TreeGrafter"/>
</dbReference>
<keyword evidence="7 12" id="KW-1133">Transmembrane helix</keyword>
<evidence type="ECO:0000256" key="8">
    <source>
        <dbReference type="ARBA" id="ARBA00023128"/>
    </source>
</evidence>
<organism evidence="13 14">
    <name type="scientific">Pichia membranifaciens</name>
    <dbReference type="NCBI Taxonomy" id="4926"/>
    <lineage>
        <taxon>Eukaryota</taxon>
        <taxon>Fungi</taxon>
        <taxon>Dikarya</taxon>
        <taxon>Ascomycota</taxon>
        <taxon>Saccharomycotina</taxon>
        <taxon>Pichiomycetes</taxon>
        <taxon>Pichiales</taxon>
        <taxon>Pichiaceae</taxon>
        <taxon>Pichia</taxon>
    </lineage>
</organism>
<evidence type="ECO:0000256" key="5">
    <source>
        <dbReference type="ARBA" id="ARBA00022792"/>
    </source>
</evidence>